<evidence type="ECO:0000256" key="6">
    <source>
        <dbReference type="ARBA" id="ARBA00023242"/>
    </source>
</evidence>
<evidence type="ECO:0000256" key="5">
    <source>
        <dbReference type="ARBA" id="ARBA00022884"/>
    </source>
</evidence>
<comment type="similarity">
    <text evidence="2">Belongs to the KRR1 family.</text>
</comment>
<dbReference type="OrthoDB" id="441223at2759"/>
<dbReference type="GO" id="GO:0006364">
    <property type="term" value="P:rRNA processing"/>
    <property type="evidence" value="ECO:0007669"/>
    <property type="project" value="UniProtKB-KW"/>
</dbReference>
<keyword evidence="5" id="KW-0694">RNA-binding</keyword>
<reference evidence="11" key="1">
    <citation type="journal article" date="2018" name="Nat. Microbiol.">
        <title>Leveraging single-cell genomics to expand the fungal tree of life.</title>
        <authorList>
            <person name="Ahrendt S.R."/>
            <person name="Quandt C.A."/>
            <person name="Ciobanu D."/>
            <person name="Clum A."/>
            <person name="Salamov A."/>
            <person name="Andreopoulos B."/>
            <person name="Cheng J.F."/>
            <person name="Woyke T."/>
            <person name="Pelin A."/>
            <person name="Henrissat B."/>
            <person name="Reynolds N.K."/>
            <person name="Benny G.L."/>
            <person name="Smith M.E."/>
            <person name="James T.Y."/>
            <person name="Grigoriev I.V."/>
        </authorList>
    </citation>
    <scope>NUCLEOTIDE SEQUENCE [LARGE SCALE GENOMIC DNA]</scope>
</reference>
<gene>
    <name evidence="10" type="ORF">BDK51DRAFT_18812</name>
</gene>
<keyword evidence="6" id="KW-0539">Nucleus</keyword>
<evidence type="ECO:0000256" key="3">
    <source>
        <dbReference type="ARBA" id="ARBA00022517"/>
    </source>
</evidence>
<dbReference type="AlphaFoldDB" id="A0A4P9WBP9"/>
<sequence>RTAAWDTDDVDHWKIEEFKPEDNQQPFLEESSFATLFPKYRENYLREVWPLVTSTLEKLVRFDPRG</sequence>
<name>A0A4P9WBP9_9FUNG</name>
<feature type="non-terminal residue" evidence="10">
    <location>
        <position position="1"/>
    </location>
</feature>
<keyword evidence="11" id="KW-1185">Reference proteome</keyword>
<dbReference type="PANTHER" id="PTHR12581">
    <property type="entry name" value="HIV-1 REV BINDING PROTEIN 2, 3"/>
    <property type="match status" value="1"/>
</dbReference>
<dbReference type="GO" id="GO:0032040">
    <property type="term" value="C:small-subunit processome"/>
    <property type="evidence" value="ECO:0007669"/>
    <property type="project" value="TreeGrafter"/>
</dbReference>
<evidence type="ECO:0000256" key="8">
    <source>
        <dbReference type="ARBA" id="ARBA00032993"/>
    </source>
</evidence>
<evidence type="ECO:0000256" key="1">
    <source>
        <dbReference type="ARBA" id="ARBA00004604"/>
    </source>
</evidence>
<dbReference type="Pfam" id="PF17903">
    <property type="entry name" value="KH_KRR1_1st"/>
    <property type="match status" value="1"/>
</dbReference>
<accession>A0A4P9WBP9</accession>
<evidence type="ECO:0000256" key="2">
    <source>
        <dbReference type="ARBA" id="ARBA00009344"/>
    </source>
</evidence>
<dbReference type="InterPro" id="IPR036612">
    <property type="entry name" value="KH_dom_type_1_sf"/>
</dbReference>
<organism evidence="10 11">
    <name type="scientific">Blyttiomyces helicus</name>
    <dbReference type="NCBI Taxonomy" id="388810"/>
    <lineage>
        <taxon>Eukaryota</taxon>
        <taxon>Fungi</taxon>
        <taxon>Fungi incertae sedis</taxon>
        <taxon>Chytridiomycota</taxon>
        <taxon>Chytridiomycota incertae sedis</taxon>
        <taxon>Chytridiomycetes</taxon>
        <taxon>Chytridiomycetes incertae sedis</taxon>
        <taxon>Blyttiomyces</taxon>
    </lineage>
</organism>
<evidence type="ECO:0000313" key="11">
    <source>
        <dbReference type="Proteomes" id="UP000269721"/>
    </source>
</evidence>
<evidence type="ECO:0000256" key="7">
    <source>
        <dbReference type="ARBA" id="ARBA00023274"/>
    </source>
</evidence>
<dbReference type="Proteomes" id="UP000269721">
    <property type="component" value="Unassembled WGS sequence"/>
</dbReference>
<dbReference type="Gene3D" id="3.30.1370.10">
    <property type="entry name" value="K Homology domain, type 1"/>
    <property type="match status" value="1"/>
</dbReference>
<feature type="domain" description="KRR1 small subunit processome component first KH" evidence="9">
    <location>
        <begin position="31"/>
        <end position="58"/>
    </location>
</feature>
<proteinExistence type="inferred from homology"/>
<dbReference type="GO" id="GO:0003723">
    <property type="term" value="F:RNA binding"/>
    <property type="evidence" value="ECO:0007669"/>
    <property type="project" value="UniProtKB-KW"/>
</dbReference>
<keyword evidence="4" id="KW-0698">rRNA processing</keyword>
<evidence type="ECO:0000256" key="4">
    <source>
        <dbReference type="ARBA" id="ARBA00022552"/>
    </source>
</evidence>
<keyword evidence="3" id="KW-0690">Ribosome biogenesis</keyword>
<dbReference type="EMBL" id="KZ997191">
    <property type="protein sequence ID" value="RKO87736.1"/>
    <property type="molecule type" value="Genomic_DNA"/>
</dbReference>
<evidence type="ECO:0000259" key="9">
    <source>
        <dbReference type="Pfam" id="PF17903"/>
    </source>
</evidence>
<protein>
    <recommendedName>
        <fullName evidence="8">KRR-R motif-containing protein 1</fullName>
    </recommendedName>
</protein>
<evidence type="ECO:0000313" key="10">
    <source>
        <dbReference type="EMBL" id="RKO87736.1"/>
    </source>
</evidence>
<keyword evidence="7" id="KW-0687">Ribonucleoprotein</keyword>
<dbReference type="PANTHER" id="PTHR12581:SF0">
    <property type="entry name" value="KRR1 SMALL SUBUNIT PROCESSOME COMPONENT HOMOLOG"/>
    <property type="match status" value="1"/>
</dbReference>
<dbReference type="InterPro" id="IPR024166">
    <property type="entry name" value="rRNA_assembly_KRR1"/>
</dbReference>
<dbReference type="InterPro" id="IPR041174">
    <property type="entry name" value="KRR1-like_KH1"/>
</dbReference>
<comment type="subcellular location">
    <subcellularLocation>
        <location evidence="1">Nucleus</location>
        <location evidence="1">Nucleolus</location>
    </subcellularLocation>
</comment>